<feature type="region of interest" description="Disordered" evidence="1">
    <location>
        <begin position="77"/>
        <end position="121"/>
    </location>
</feature>
<dbReference type="Proteomes" id="UP000515153">
    <property type="component" value="Unplaced"/>
</dbReference>
<feature type="compositionally biased region" description="Basic and acidic residues" evidence="1">
    <location>
        <begin position="82"/>
        <end position="92"/>
    </location>
</feature>
<feature type="compositionally biased region" description="Basic residues" evidence="1">
    <location>
        <begin position="110"/>
        <end position="121"/>
    </location>
</feature>
<reference evidence="3" key="1">
    <citation type="journal article" date="2019" name="Mol. Biol. Evol.">
        <title>Blast fungal genomes show frequent chromosomal changes, gene gains and losses, and effector gene turnover.</title>
        <authorList>
            <person name="Gomez Luciano L.B."/>
            <person name="Jason Tsai I."/>
            <person name="Chuma I."/>
            <person name="Tosa Y."/>
            <person name="Chen Y.H."/>
            <person name="Li J.Y."/>
            <person name="Li M.Y."/>
            <person name="Jade Lu M.Y."/>
            <person name="Nakayashiki H."/>
            <person name="Li W.H."/>
        </authorList>
    </citation>
    <scope>NUCLEOTIDE SEQUENCE</scope>
    <source>
        <strain evidence="3">NI907</strain>
    </source>
</reference>
<evidence type="ECO:0000313" key="2">
    <source>
        <dbReference type="Proteomes" id="UP000515153"/>
    </source>
</evidence>
<proteinExistence type="predicted"/>
<dbReference type="AlphaFoldDB" id="A0A6P8AT74"/>
<organism evidence="2 3">
    <name type="scientific">Pyricularia grisea</name>
    <name type="common">Crabgrass-specific blast fungus</name>
    <name type="synonym">Magnaporthe grisea</name>
    <dbReference type="NCBI Taxonomy" id="148305"/>
    <lineage>
        <taxon>Eukaryota</taxon>
        <taxon>Fungi</taxon>
        <taxon>Dikarya</taxon>
        <taxon>Ascomycota</taxon>
        <taxon>Pezizomycotina</taxon>
        <taxon>Sordariomycetes</taxon>
        <taxon>Sordariomycetidae</taxon>
        <taxon>Magnaporthales</taxon>
        <taxon>Pyriculariaceae</taxon>
        <taxon>Pyricularia</taxon>
    </lineage>
</organism>
<feature type="region of interest" description="Disordered" evidence="1">
    <location>
        <begin position="347"/>
        <end position="372"/>
    </location>
</feature>
<evidence type="ECO:0000256" key="1">
    <source>
        <dbReference type="SAM" id="MobiDB-lite"/>
    </source>
</evidence>
<dbReference type="RefSeq" id="XP_030978113.1">
    <property type="nucleotide sequence ID" value="XM_031129594.1"/>
</dbReference>
<keyword evidence="2" id="KW-1185">Reference proteome</keyword>
<evidence type="ECO:0000313" key="3">
    <source>
        <dbReference type="RefSeq" id="XP_030978113.1"/>
    </source>
</evidence>
<reference evidence="3" key="3">
    <citation type="submission" date="2025-08" db="UniProtKB">
        <authorList>
            <consortium name="RefSeq"/>
        </authorList>
    </citation>
    <scope>IDENTIFICATION</scope>
    <source>
        <strain evidence="3">NI907</strain>
    </source>
</reference>
<name>A0A6P8AT74_PYRGI</name>
<gene>
    <name evidence="3" type="ORF">PgNI_09612</name>
</gene>
<protein>
    <submittedName>
        <fullName evidence="3">Uncharacterized protein</fullName>
    </submittedName>
</protein>
<dbReference type="GeneID" id="41964502"/>
<reference evidence="3" key="2">
    <citation type="submission" date="2019-10" db="EMBL/GenBank/DDBJ databases">
        <authorList>
            <consortium name="NCBI Genome Project"/>
        </authorList>
    </citation>
    <scope>NUCLEOTIDE SEQUENCE</scope>
    <source>
        <strain evidence="3">NI907</strain>
    </source>
</reference>
<sequence>MTLRHPVKNELHEPVQPLLGRMVQRRGPPRIHDPQRIRAPVHNEQLGHFVVPAVHGVPQRRRPRGTGGVNLVRRAFRGRGHRSQEEVPRDRLVAGPHGEQQRRGSVGAQRPHRRARRHQPLHHGHVVVRRRRVQGRLPVRVGQAQVRGLCEQQVDHGGVAQACCGEEGEGAGLRCRLWSVGWCGGAAFAGGAAVARVADCGAAVGFVAAAVTAHVDIGAVFQQDPYDFSASCFDSPHYLRVPPKNSKVQGRRTARERSLDVGPAAHQLQHHLGPALGVPGIQVGAVGSQGQDGAAADVGVHEAGGVVQGGAAGAVGRVDDGAQLAAQRDKVRTARTTAVSPAALLASRSAPASTRNMAASRHPTEKARWSGVTPTTPVVDVAAAAAVGRRGVGVDGRPEALVTITPPRDRFGSTPERSMAYTVPKSRLSMAACRSRAAMRLVVVLVVVEVVMPWQRVWLRSWRRAWISGLSRMRGRFTTVMEVRRHDVLAFGRDGLCGGFEVFNNDAIES</sequence>
<accession>A0A6P8AT74</accession>
<dbReference type="KEGG" id="pgri:PgNI_09612"/>